<name>A0ABW9ZHW0_9HYPH</name>
<dbReference type="InterPro" id="IPR025282">
    <property type="entry name" value="DUF4214"/>
</dbReference>
<dbReference type="RefSeq" id="WP_161675939.1">
    <property type="nucleotide sequence ID" value="NZ_JAABLP010000002.1"/>
</dbReference>
<evidence type="ECO:0000313" key="2">
    <source>
        <dbReference type="EMBL" id="NBN63991.1"/>
    </source>
</evidence>
<dbReference type="InterPro" id="IPR001343">
    <property type="entry name" value="Hemolysn_Ca-bd"/>
</dbReference>
<reference evidence="2 3" key="1">
    <citation type="submission" date="2020-01" db="EMBL/GenBank/DDBJ databases">
        <authorList>
            <person name="Peng S.Y."/>
            <person name="Li J."/>
            <person name="Wang M."/>
            <person name="Wang L."/>
            <person name="Wang C.Q."/>
            <person name="Wang J.R."/>
        </authorList>
    </citation>
    <scope>NUCLEOTIDE SEQUENCE [LARGE SCALE GENOMIC DNA]</scope>
    <source>
        <strain evidence="2 3">XCT-34</strain>
    </source>
</reference>
<dbReference type="Pfam" id="PF13946">
    <property type="entry name" value="DUF4214"/>
    <property type="match status" value="1"/>
</dbReference>
<evidence type="ECO:0000313" key="3">
    <source>
        <dbReference type="Proteomes" id="UP000541347"/>
    </source>
</evidence>
<comment type="caution">
    <text evidence="2">The sequence shown here is derived from an EMBL/GenBank/DDBJ whole genome shotgun (WGS) entry which is preliminary data.</text>
</comment>
<gene>
    <name evidence="2" type="ORF">GWI71_09890</name>
</gene>
<keyword evidence="3" id="KW-1185">Reference proteome</keyword>
<dbReference type="PRINTS" id="PR00313">
    <property type="entry name" value="CABNDNGRPT"/>
</dbReference>
<dbReference type="Gene3D" id="2.150.10.10">
    <property type="entry name" value="Serralysin-like metalloprotease, C-terminal"/>
    <property type="match status" value="1"/>
</dbReference>
<sequence length="1010" mass="98260">MSAELIKQYFVNILQRDPTAAESSYWTATLSSGALTSTQVRDAIASGPEATTYVDQIVRIYQAAFGRKPDVTGIDGWTDQLRADATALSKIAAGFVNSTEWKNRYGDNTVNDAVLQALYQNVLGRTGSAAEIAAWKATGQSMSQILIGFSNSAEFTAKAAPSILALKQAAAGVATSALNTVYTGTGALFDPAAGTGQTYTLTTGPDNFTGTAGNDVFNGYVDGVTATNSTLNVPDQLNGGAGTDTLNVTLATKDGVATAVPAATVSNIEVLNVRAVNGDTVGNGTASVNASQFSGLTAVNADRATQAVAITDLASGASAGMIGNGTVTNGNLSASYVNAATAATINISGGTTAGAVTVAGAGLTSTTVNSTGAANTIGALSLAATTTALTIDAATNLTTGAVANTGGGAALTSVTVKGAGAVNLSTTALEANVTKVDASANTGGLTVALGSSVTQTVTGGSGNDVVTSGSILTTGSVNAGAGNDTLVLSNVAHANTAALGAKYTNFETLRLNGTFDASLIAGISAIELSGATNAITKLSAAQAAAVTGLADIGNTTLALATDTGTSDVVSLTLGNGKGAAFDAGTLTVNGIETLNIAANGSATNADKTSTIGGFTADKLTAINLTGTAVTLTNAATTKAVTIDGSKLTGTGGATPTGLTVSGNLVNGSTVTGSAVNDTFTAGTGFATYNGGAGKDTFNATAAQLNTGADYNVFNGGDGEDTVNITGGAALNIVDNNLSKLTGVEKIIVATTGTQAQSIATGGFFDGAFKASGVDLTTTSTTGAITVDMTSFSGAATLSVTSTDGNQTISTGSAGGNDKVTSVAGKGNVTVSTGAGDDTVSVTTAGTGAGEGKITITTGAGNDTITVVNAAAGDDAVITPGAGADKVTLGTDAAKIVIGNTDSGITVASADSITGFATGTHSIALGFAGGATNYSEAAAAVADFATALTAANAALAALKVANPVVTEFANFQWDGTNGYLFNDTDGNGSADQVIVLVGITGAGIAQGDIVV</sequence>
<accession>A0ABW9ZHW0</accession>
<organism evidence="2 3">
    <name type="scientific">Pannonibacter tanglangensis</name>
    <dbReference type="NCBI Taxonomy" id="2750084"/>
    <lineage>
        <taxon>Bacteria</taxon>
        <taxon>Pseudomonadati</taxon>
        <taxon>Pseudomonadota</taxon>
        <taxon>Alphaproteobacteria</taxon>
        <taxon>Hyphomicrobiales</taxon>
        <taxon>Stappiaceae</taxon>
        <taxon>Pannonibacter</taxon>
    </lineage>
</organism>
<feature type="domain" description="DUF4214" evidence="1">
    <location>
        <begin position="92"/>
        <end position="158"/>
    </location>
</feature>
<dbReference type="Pfam" id="PF00353">
    <property type="entry name" value="HemolysinCabind"/>
    <property type="match status" value="4"/>
</dbReference>
<dbReference type="Proteomes" id="UP000541347">
    <property type="component" value="Unassembled WGS sequence"/>
</dbReference>
<dbReference type="InterPro" id="IPR038255">
    <property type="entry name" value="PBS_linker_sf"/>
</dbReference>
<protein>
    <submittedName>
        <fullName evidence="2">DUF4214 domain-containing protein</fullName>
    </submittedName>
</protein>
<dbReference type="Gene3D" id="1.10.3130.20">
    <property type="entry name" value="Phycobilisome linker domain"/>
    <property type="match status" value="1"/>
</dbReference>
<dbReference type="InterPro" id="IPR011049">
    <property type="entry name" value="Serralysin-like_metalloprot_C"/>
</dbReference>
<dbReference type="EMBL" id="JAABLP010000002">
    <property type="protein sequence ID" value="NBN63991.1"/>
    <property type="molecule type" value="Genomic_DNA"/>
</dbReference>
<proteinExistence type="predicted"/>
<evidence type="ECO:0000259" key="1">
    <source>
        <dbReference type="Pfam" id="PF13946"/>
    </source>
</evidence>